<dbReference type="AlphaFoldDB" id="A0A5P2UVJ8"/>
<sequence length="74" mass="7921">MPDRTHVTVHPPLSKGGRPVTAHAHGVDERLGVATGVGDVVEFLRRIGLEDGAELIDREDSRITWIGGGPADWA</sequence>
<reference evidence="3 4" key="2">
    <citation type="submission" date="2017-09" db="EMBL/GenBank/DDBJ databases">
        <authorList>
            <person name="Lee N."/>
            <person name="Cho B.-K."/>
        </authorList>
    </citation>
    <scope>NUCLEOTIDE SEQUENCE [LARGE SCALE GENOMIC DNA]</scope>
    <source>
        <strain evidence="3 4">ATCC 27467</strain>
    </source>
</reference>
<reference evidence="2" key="3">
    <citation type="submission" date="2020-09" db="EMBL/GenBank/DDBJ databases">
        <authorList>
            <person name="Sun Q."/>
            <person name="Ohkuma M."/>
        </authorList>
    </citation>
    <scope>NUCLEOTIDE SEQUENCE</scope>
    <source>
        <strain evidence="2">JCM 4834</strain>
    </source>
</reference>
<evidence type="ECO:0000313" key="3">
    <source>
        <dbReference type="EMBL" id="QEU82359.1"/>
    </source>
</evidence>
<proteinExistence type="predicted"/>
<reference evidence="2" key="1">
    <citation type="journal article" date="2014" name="Int. J. Syst. Evol. Microbiol.">
        <title>Complete genome sequence of Corynebacterium casei LMG S-19264T (=DSM 44701T), isolated from a smear-ripened cheese.</title>
        <authorList>
            <consortium name="US DOE Joint Genome Institute (JGI-PGF)"/>
            <person name="Walter F."/>
            <person name="Albersmeier A."/>
            <person name="Kalinowski J."/>
            <person name="Ruckert C."/>
        </authorList>
    </citation>
    <scope>NUCLEOTIDE SEQUENCE</scope>
    <source>
        <strain evidence="2">JCM 4834</strain>
    </source>
</reference>
<protein>
    <submittedName>
        <fullName evidence="3">Uncharacterized protein</fullName>
    </submittedName>
</protein>
<dbReference type="EMBL" id="CP023701">
    <property type="protein sequence ID" value="QEU82359.1"/>
    <property type="molecule type" value="Genomic_DNA"/>
</dbReference>
<dbReference type="OrthoDB" id="4255520at2"/>
<keyword evidence="4" id="KW-1185">Reference proteome</keyword>
<evidence type="ECO:0000256" key="1">
    <source>
        <dbReference type="SAM" id="MobiDB-lite"/>
    </source>
</evidence>
<dbReference type="KEGG" id="ssub:CP968_32505"/>
<name>A0A5P2UVJ8_9ACTN</name>
<evidence type="ECO:0000313" key="4">
    <source>
        <dbReference type="Proteomes" id="UP000326831"/>
    </source>
</evidence>
<feature type="region of interest" description="Disordered" evidence="1">
    <location>
        <begin position="1"/>
        <end position="21"/>
    </location>
</feature>
<evidence type="ECO:0000313" key="2">
    <source>
        <dbReference type="EMBL" id="GGZ70301.1"/>
    </source>
</evidence>
<dbReference type="RefSeq" id="WP_150521368.1">
    <property type="nucleotide sequence ID" value="NZ_BMVX01000011.1"/>
</dbReference>
<organism evidence="3 4">
    <name type="scientific">Streptomyces subrutilus</name>
    <dbReference type="NCBI Taxonomy" id="36818"/>
    <lineage>
        <taxon>Bacteria</taxon>
        <taxon>Bacillati</taxon>
        <taxon>Actinomycetota</taxon>
        <taxon>Actinomycetes</taxon>
        <taxon>Kitasatosporales</taxon>
        <taxon>Streptomycetaceae</taxon>
        <taxon>Streptomyces</taxon>
    </lineage>
</organism>
<gene>
    <name evidence="3" type="ORF">CP968_32505</name>
    <name evidence="2" type="ORF">GCM10010371_32730</name>
</gene>
<dbReference type="Proteomes" id="UP000634660">
    <property type="component" value="Unassembled WGS sequence"/>
</dbReference>
<dbReference type="Proteomes" id="UP000326831">
    <property type="component" value="Chromosome"/>
</dbReference>
<accession>A0A5P2UVJ8</accession>
<dbReference type="EMBL" id="BMVX01000011">
    <property type="protein sequence ID" value="GGZ70301.1"/>
    <property type="molecule type" value="Genomic_DNA"/>
</dbReference>